<evidence type="ECO:0000313" key="3">
    <source>
        <dbReference type="EMBL" id="SFA78730.1"/>
    </source>
</evidence>
<keyword evidence="4" id="KW-1185">Reference proteome</keyword>
<feature type="region of interest" description="Disordered" evidence="1">
    <location>
        <begin position="20"/>
        <end position="40"/>
    </location>
</feature>
<feature type="compositionally biased region" description="Pro residues" evidence="1">
    <location>
        <begin position="22"/>
        <end position="37"/>
    </location>
</feature>
<evidence type="ECO:0000256" key="2">
    <source>
        <dbReference type="SAM" id="SignalP"/>
    </source>
</evidence>
<evidence type="ECO:0000256" key="1">
    <source>
        <dbReference type="SAM" id="MobiDB-lite"/>
    </source>
</evidence>
<sequence>MRGVVVVSVLLALALAGCSGGAPPPEPRPTPTGPPRDPGQLDVLPDFQPVVTVELVRELLGDQARYATEPKTSARTLTWSFESGVPLGPTLLVTAEIVTSFNGSSIGLAKKFFENGMIDREKFTEIDIPGADDAAMAREFEDLDDGVAINHIRITTRTRNGLADVWYRNGRVSQEKLTAQAKELAAGLVARYG</sequence>
<organism evidence="3 4">
    <name type="scientific">Amycolatopsis marina</name>
    <dbReference type="NCBI Taxonomy" id="490629"/>
    <lineage>
        <taxon>Bacteria</taxon>
        <taxon>Bacillati</taxon>
        <taxon>Actinomycetota</taxon>
        <taxon>Actinomycetes</taxon>
        <taxon>Pseudonocardiales</taxon>
        <taxon>Pseudonocardiaceae</taxon>
        <taxon>Amycolatopsis</taxon>
    </lineage>
</organism>
<evidence type="ECO:0008006" key="5">
    <source>
        <dbReference type="Google" id="ProtNLM"/>
    </source>
</evidence>
<dbReference type="PROSITE" id="PS51257">
    <property type="entry name" value="PROKAR_LIPOPROTEIN"/>
    <property type="match status" value="1"/>
</dbReference>
<dbReference type="EMBL" id="FOKG01000001">
    <property type="protein sequence ID" value="SFA78730.1"/>
    <property type="molecule type" value="Genomic_DNA"/>
</dbReference>
<protein>
    <recommendedName>
        <fullName evidence="5">Lipoprotein LpqN</fullName>
    </recommendedName>
</protein>
<keyword evidence="2" id="KW-0732">Signal</keyword>
<reference evidence="4" key="1">
    <citation type="submission" date="2016-10" db="EMBL/GenBank/DDBJ databases">
        <authorList>
            <person name="Varghese N."/>
            <person name="Submissions S."/>
        </authorList>
    </citation>
    <scope>NUCLEOTIDE SEQUENCE [LARGE SCALE GENOMIC DNA]</scope>
    <source>
        <strain evidence="4">CGMCC 4.3568</strain>
    </source>
</reference>
<name>A0A1I0VS19_9PSEU</name>
<feature type="signal peptide" evidence="2">
    <location>
        <begin position="1"/>
        <end position="21"/>
    </location>
</feature>
<dbReference type="Proteomes" id="UP000243799">
    <property type="component" value="Unassembled WGS sequence"/>
</dbReference>
<proteinExistence type="predicted"/>
<feature type="chain" id="PRO_5017482064" description="Lipoprotein LpqN" evidence="2">
    <location>
        <begin position="22"/>
        <end position="193"/>
    </location>
</feature>
<gene>
    <name evidence="3" type="ORF">SAMN05216266_101427</name>
</gene>
<dbReference type="AlphaFoldDB" id="A0A1I0VS19"/>
<accession>A0A1I0VS19</accession>
<dbReference type="STRING" id="490629.SAMN05216266_101427"/>
<evidence type="ECO:0000313" key="4">
    <source>
        <dbReference type="Proteomes" id="UP000243799"/>
    </source>
</evidence>